<keyword evidence="1" id="KW-0812">Transmembrane</keyword>
<reference evidence="2" key="1">
    <citation type="journal article" date="2017" name="Appl. Environ. Microbiol.">
        <title>Molecular characterization of an Endozoicomonas-like organism causing infection in king scallop Pecten maximus L.</title>
        <authorList>
            <person name="Cano I."/>
            <person name="van Aerle R."/>
            <person name="Ross S."/>
            <person name="Verner-Jeffreys D.W."/>
            <person name="Paley R.K."/>
            <person name="Rimmer G."/>
            <person name="Ryder D."/>
            <person name="Hooper P."/>
            <person name="Stone D."/>
            <person name="Feist S.W."/>
        </authorList>
    </citation>
    <scope>NUCLEOTIDE SEQUENCE</scope>
</reference>
<comment type="caution">
    <text evidence="2">The sequence shown here is derived from an EMBL/GenBank/DDBJ whole genome shotgun (WGS) entry which is preliminary data.</text>
</comment>
<organism evidence="2">
    <name type="scientific">invertebrate metagenome</name>
    <dbReference type="NCBI Taxonomy" id="1711999"/>
    <lineage>
        <taxon>unclassified sequences</taxon>
        <taxon>metagenomes</taxon>
        <taxon>organismal metagenomes</taxon>
    </lineage>
</organism>
<protein>
    <submittedName>
        <fullName evidence="2">Uncharacterized protein</fullName>
    </submittedName>
</protein>
<accession>A0A2H9T3A0</accession>
<dbReference type="AlphaFoldDB" id="A0A2H9T3A0"/>
<name>A0A2H9T3A0_9ZZZZ</name>
<keyword evidence="1" id="KW-0472">Membrane</keyword>
<dbReference type="EMBL" id="NSIT01000435">
    <property type="protein sequence ID" value="PJE77671.1"/>
    <property type="molecule type" value="Genomic_DNA"/>
</dbReference>
<gene>
    <name evidence="2" type="ORF">CI610_03400</name>
</gene>
<keyword evidence="1" id="KW-1133">Transmembrane helix</keyword>
<evidence type="ECO:0000313" key="2">
    <source>
        <dbReference type="EMBL" id="PJE77671.1"/>
    </source>
</evidence>
<feature type="transmembrane region" description="Helical" evidence="1">
    <location>
        <begin position="28"/>
        <end position="48"/>
    </location>
</feature>
<proteinExistence type="predicted"/>
<evidence type="ECO:0000256" key="1">
    <source>
        <dbReference type="SAM" id="Phobius"/>
    </source>
</evidence>
<sequence>MNKLSRHSSQHATDPISGLWASWLSRNLLNILTSLTIAVTLIHLNILGTPTYQQATNRAQSAAYFSGHGTLN</sequence>